<sequence>MIYRERITLDLTFKTSSFRWFFFLTFLYLFTDLLDLFKSIKYFRMNMKIYQLLKTANVEAVLNNIVQDRQAFKFLIQKSSLLIWLLYIKSIMIYVKKF</sequence>
<protein>
    <submittedName>
        <fullName evidence="3">Uncharacterized protein</fullName>
    </submittedName>
</protein>
<name>A0A1I7WJH4_HETBA</name>
<evidence type="ECO:0000313" key="3">
    <source>
        <dbReference type="WBParaSite" id="Hba_05116"/>
    </source>
</evidence>
<keyword evidence="1" id="KW-0812">Transmembrane</keyword>
<dbReference type="WBParaSite" id="Hba_05116">
    <property type="protein sequence ID" value="Hba_05116"/>
    <property type="gene ID" value="Hba_05116"/>
</dbReference>
<evidence type="ECO:0000313" key="2">
    <source>
        <dbReference type="Proteomes" id="UP000095283"/>
    </source>
</evidence>
<feature type="transmembrane region" description="Helical" evidence="1">
    <location>
        <begin position="20"/>
        <end position="37"/>
    </location>
</feature>
<dbReference type="Proteomes" id="UP000095283">
    <property type="component" value="Unplaced"/>
</dbReference>
<keyword evidence="1" id="KW-1133">Transmembrane helix</keyword>
<reference evidence="3" key="1">
    <citation type="submission" date="2016-11" db="UniProtKB">
        <authorList>
            <consortium name="WormBaseParasite"/>
        </authorList>
    </citation>
    <scope>IDENTIFICATION</scope>
</reference>
<organism evidence="2 3">
    <name type="scientific">Heterorhabditis bacteriophora</name>
    <name type="common">Entomopathogenic nematode worm</name>
    <dbReference type="NCBI Taxonomy" id="37862"/>
    <lineage>
        <taxon>Eukaryota</taxon>
        <taxon>Metazoa</taxon>
        <taxon>Ecdysozoa</taxon>
        <taxon>Nematoda</taxon>
        <taxon>Chromadorea</taxon>
        <taxon>Rhabditida</taxon>
        <taxon>Rhabditina</taxon>
        <taxon>Rhabditomorpha</taxon>
        <taxon>Strongyloidea</taxon>
        <taxon>Heterorhabditidae</taxon>
        <taxon>Heterorhabditis</taxon>
    </lineage>
</organism>
<accession>A0A1I7WJH4</accession>
<keyword evidence="2" id="KW-1185">Reference proteome</keyword>
<proteinExistence type="predicted"/>
<keyword evidence="1" id="KW-0472">Membrane</keyword>
<evidence type="ECO:0000256" key="1">
    <source>
        <dbReference type="SAM" id="Phobius"/>
    </source>
</evidence>
<dbReference type="AlphaFoldDB" id="A0A1I7WJH4"/>